<dbReference type="Gene3D" id="3.40.50.300">
    <property type="entry name" value="P-loop containing nucleotide triphosphate hydrolases"/>
    <property type="match status" value="2"/>
</dbReference>
<dbReference type="InterPro" id="IPR027417">
    <property type="entry name" value="P-loop_NTPase"/>
</dbReference>
<dbReference type="OrthoDB" id="6291705at2"/>
<dbReference type="NCBIfam" id="NF006085">
    <property type="entry name" value="PRK08233.1"/>
    <property type="match status" value="1"/>
</dbReference>
<protein>
    <submittedName>
        <fullName evidence="1">Uridine kinase</fullName>
    </submittedName>
</protein>
<organism evidence="1 2">
    <name type="scientific">Sediminibacillus albus</name>
    <dbReference type="NCBI Taxonomy" id="407036"/>
    <lineage>
        <taxon>Bacteria</taxon>
        <taxon>Bacillati</taxon>
        <taxon>Bacillota</taxon>
        <taxon>Bacilli</taxon>
        <taxon>Bacillales</taxon>
        <taxon>Bacillaceae</taxon>
        <taxon>Sediminibacillus</taxon>
    </lineage>
</organism>
<dbReference type="SUPFAM" id="SSF52540">
    <property type="entry name" value="P-loop containing nucleoside triphosphate hydrolases"/>
    <property type="match status" value="1"/>
</dbReference>
<proteinExistence type="predicted"/>
<keyword evidence="1" id="KW-0808">Transferase</keyword>
<dbReference type="STRING" id="407036.SAMN05216243_0886"/>
<dbReference type="EMBL" id="FNFL01000001">
    <property type="protein sequence ID" value="SDJ79371.1"/>
    <property type="molecule type" value="Genomic_DNA"/>
</dbReference>
<accession>A0A1G8WMI0</accession>
<keyword evidence="2" id="KW-1185">Reference proteome</keyword>
<gene>
    <name evidence="1" type="ORF">SAMN05216243_0886</name>
</gene>
<dbReference type="GO" id="GO:0016301">
    <property type="term" value="F:kinase activity"/>
    <property type="evidence" value="ECO:0007669"/>
    <property type="project" value="UniProtKB-KW"/>
</dbReference>
<evidence type="ECO:0000313" key="2">
    <source>
        <dbReference type="Proteomes" id="UP000198694"/>
    </source>
</evidence>
<sequence>MRGKPVVIAIAAISGGGKTTTTKMLSRQLTNAHALYFDDYAFEEQPENLAEWVKEGSDYNAWELSPLVNDVKKLLEVPYTYKYILLDYPFAYQNSGMKDLIDLAIFIDTPLDIAMARRILRGKSKQTSEDIENDLSYYLSHGRAAFIQMACSIKPDSDIVIDGSMPRGLIVEQIVKELKDRKLYKKGPPK</sequence>
<keyword evidence="1" id="KW-0418">Kinase</keyword>
<reference evidence="1 2" key="1">
    <citation type="submission" date="2016-10" db="EMBL/GenBank/DDBJ databases">
        <authorList>
            <person name="de Groot N.N."/>
        </authorList>
    </citation>
    <scope>NUCLEOTIDE SEQUENCE [LARGE SCALE GENOMIC DNA]</scope>
    <source>
        <strain evidence="1 2">CGMCC 1.6502</strain>
    </source>
</reference>
<dbReference type="Proteomes" id="UP000198694">
    <property type="component" value="Unassembled WGS sequence"/>
</dbReference>
<name>A0A1G8WMI0_9BACI</name>
<dbReference type="AlphaFoldDB" id="A0A1G8WMI0"/>
<dbReference type="RefSeq" id="WP_093211417.1">
    <property type="nucleotide sequence ID" value="NZ_FNFL01000001.1"/>
</dbReference>
<evidence type="ECO:0000313" key="1">
    <source>
        <dbReference type="EMBL" id="SDJ79371.1"/>
    </source>
</evidence>